<reference evidence="3" key="2">
    <citation type="submission" date="2023-07" db="EMBL/GenBank/DDBJ databases">
        <title>Zobellia barbeyronii sp. nov., a new marine flavobacterium, isolated from green and red algae.</title>
        <authorList>
            <person name="Nedashkovskaya O.I."/>
            <person name="Otstavnykh N."/>
            <person name="Zhukova N."/>
            <person name="Guzev K."/>
            <person name="Chausova V."/>
            <person name="Tekutyeva L."/>
            <person name="Mikhailov V."/>
            <person name="Isaeva M."/>
        </authorList>
    </citation>
    <scope>NUCLEOTIDE SEQUENCE [LARGE SCALE GENOMIC DNA]</scope>
    <source>
        <strain evidence="3">KMM 6746</strain>
    </source>
</reference>
<dbReference type="InterPro" id="IPR052182">
    <property type="entry name" value="Glycogen/Maltodextrin_Phosph"/>
</dbReference>
<accession>A0ABS5WJG8</accession>
<dbReference type="PANTHER" id="PTHR42655">
    <property type="entry name" value="GLYCOGEN PHOSPHORYLASE"/>
    <property type="match status" value="1"/>
</dbReference>
<keyword evidence="3" id="KW-1185">Reference proteome</keyword>
<evidence type="ECO:0000313" key="2">
    <source>
        <dbReference type="EMBL" id="MBT2163536.1"/>
    </source>
</evidence>
<evidence type="ECO:0000256" key="1">
    <source>
        <dbReference type="ARBA" id="ARBA00006047"/>
    </source>
</evidence>
<reference evidence="2 3" key="1">
    <citation type="submission" date="2020-06" db="EMBL/GenBank/DDBJ databases">
        <authorList>
            <person name="Isaeva M.P."/>
            <person name="Chernysheva N.Y."/>
        </authorList>
    </citation>
    <scope>NUCLEOTIDE SEQUENCE [LARGE SCALE GENOMIC DNA]</scope>
    <source>
        <strain evidence="2 3">KMM 6746</strain>
    </source>
</reference>
<protein>
    <submittedName>
        <fullName evidence="2">Alpha-glucan family phosphorylase</fullName>
    </submittedName>
</protein>
<proteinExistence type="inferred from homology"/>
<dbReference type="Proteomes" id="UP000740413">
    <property type="component" value="Unassembled WGS sequence"/>
</dbReference>
<dbReference type="SUPFAM" id="SSF53756">
    <property type="entry name" value="UDP-Glycosyltransferase/glycogen phosphorylase"/>
    <property type="match status" value="1"/>
</dbReference>
<dbReference type="InterPro" id="IPR000811">
    <property type="entry name" value="Glyco_trans_35"/>
</dbReference>
<dbReference type="Gene3D" id="3.40.50.2000">
    <property type="entry name" value="Glycogen Phosphorylase B"/>
    <property type="match status" value="2"/>
</dbReference>
<gene>
    <name evidence="2" type="primary">glgP</name>
    <name evidence="2" type="ORF">HW347_19855</name>
</gene>
<comment type="similarity">
    <text evidence="1">Belongs to the glycogen phosphorylase family.</text>
</comment>
<dbReference type="Pfam" id="PF00343">
    <property type="entry name" value="Phosphorylase"/>
    <property type="match status" value="1"/>
</dbReference>
<dbReference type="PANTHER" id="PTHR42655:SF1">
    <property type="entry name" value="GLYCOGEN PHOSPHORYLASE"/>
    <property type="match status" value="1"/>
</dbReference>
<organism evidence="2 3">
    <name type="scientific">Zobellia barbeyronii</name>
    <dbReference type="NCBI Taxonomy" id="2748009"/>
    <lineage>
        <taxon>Bacteria</taxon>
        <taxon>Pseudomonadati</taxon>
        <taxon>Bacteroidota</taxon>
        <taxon>Flavobacteriia</taxon>
        <taxon>Flavobacteriales</taxon>
        <taxon>Flavobacteriaceae</taxon>
        <taxon>Zobellia</taxon>
    </lineage>
</organism>
<dbReference type="EMBL" id="JACATN010000008">
    <property type="protein sequence ID" value="MBT2163536.1"/>
    <property type="molecule type" value="Genomic_DNA"/>
</dbReference>
<name>A0ABS5WJG8_9FLAO</name>
<dbReference type="RefSeq" id="WP_214613472.1">
    <property type="nucleotide sequence ID" value="NZ_JACATN010000008.1"/>
</dbReference>
<sequence>METTLDNNVKNKLATWNHPYKVAKEFSKRTAYFSMEFALHQGLKTYSGGLGFLAGSHMRSVYDLKQNVIGVGILWKYGYYDQNRNRDQTLRVDFVEKNYSFLEDSGLEVEVRVNNNYQVKVRALVLKPEVFGSAPIYFLTTDVEGNDFLSRSITNNLYDSNQETRVAQSIVLGIGGAKIIEALGGADVYHLNEGHALPAFYYLQNQGSKAQMAFTTHTPERAGNVENNAYYLNNLGFFGERFSDEQVRQKMTNGDNVNHTVAALRFAGTANAVSKLHAVVAANMWKDFSGTAKIIPITNAQNLLFWQDDEVKKAWKKKDAKAFVKRKKELKKSLFEEVLEQTGKIFDPEVLTIVWARRFAEYKRADLLLRDLNRFEELLNNSERPVQIIWAGKPYPTDGYAIDVFNRLVNYTKYRPNLAVLTGYEIGLSKKLKEGSDVWLNTPRITREASGTSGMSAAFNGSINLSTDDGWIPEFAQDEKNCFVLPAVDFNLPTQQQDYIDSNNLYDILIEKILPTFYDKPSEWNKIVFKAIDDVVPEFTSERMAKQYYKELYLQEK</sequence>
<comment type="caution">
    <text evidence="2">The sequence shown here is derived from an EMBL/GenBank/DDBJ whole genome shotgun (WGS) entry which is preliminary data.</text>
</comment>
<evidence type="ECO:0000313" key="3">
    <source>
        <dbReference type="Proteomes" id="UP000740413"/>
    </source>
</evidence>
<dbReference type="InterPro" id="IPR011834">
    <property type="entry name" value="Agluc_phsphrylas"/>
</dbReference>
<dbReference type="NCBIfam" id="TIGR02094">
    <property type="entry name" value="more_P_ylases"/>
    <property type="match status" value="1"/>
</dbReference>